<evidence type="ECO:0000256" key="2">
    <source>
        <dbReference type="ARBA" id="ARBA00023002"/>
    </source>
</evidence>
<evidence type="ECO:0000313" key="4">
    <source>
        <dbReference type="EMBL" id="MBP2405874.1"/>
    </source>
</evidence>
<proteinExistence type="inferred from homology"/>
<protein>
    <submittedName>
        <fullName evidence="4">Nucleoside-diphosphate-sugar epimerase</fullName>
    </submittedName>
</protein>
<dbReference type="EMBL" id="JAGIOH010000001">
    <property type="protein sequence ID" value="MBP2405874.1"/>
    <property type="molecule type" value="Genomic_DNA"/>
</dbReference>
<evidence type="ECO:0000259" key="3">
    <source>
        <dbReference type="Pfam" id="PF01073"/>
    </source>
</evidence>
<keyword evidence="5" id="KW-1185">Reference proteome</keyword>
<reference evidence="4 5" key="1">
    <citation type="submission" date="2021-03" db="EMBL/GenBank/DDBJ databases">
        <title>Sequencing the genomes of 1000 actinobacteria strains.</title>
        <authorList>
            <person name="Klenk H.-P."/>
        </authorList>
    </citation>
    <scope>NUCLEOTIDE SEQUENCE [LARGE SCALE GENOMIC DNA]</scope>
    <source>
        <strain evidence="4 5">DSM 41480</strain>
    </source>
</reference>
<dbReference type="InterPro" id="IPR050177">
    <property type="entry name" value="Lipid_A_modif_metabolic_enz"/>
</dbReference>
<comment type="caution">
    <text evidence="4">The sequence shown here is derived from an EMBL/GenBank/DDBJ whole genome shotgun (WGS) entry which is preliminary data.</text>
</comment>
<accession>A0ABS4YAX1</accession>
<dbReference type="PANTHER" id="PTHR43245">
    <property type="entry name" value="BIFUNCTIONAL POLYMYXIN RESISTANCE PROTEIN ARNA"/>
    <property type="match status" value="1"/>
</dbReference>
<organism evidence="4 5">
    <name type="scientific">Streptomyces syringium</name>
    <dbReference type="NCBI Taxonomy" id="76729"/>
    <lineage>
        <taxon>Bacteria</taxon>
        <taxon>Bacillati</taxon>
        <taxon>Actinomycetota</taxon>
        <taxon>Actinomycetes</taxon>
        <taxon>Kitasatosporales</taxon>
        <taxon>Streptomycetaceae</taxon>
        <taxon>Streptomyces</taxon>
    </lineage>
</organism>
<dbReference type="InterPro" id="IPR036291">
    <property type="entry name" value="NAD(P)-bd_dom_sf"/>
</dbReference>
<dbReference type="RefSeq" id="WP_209517347.1">
    <property type="nucleotide sequence ID" value="NZ_JAGIOH010000001.1"/>
</dbReference>
<dbReference type="GeneID" id="91572201"/>
<dbReference type="InterPro" id="IPR002225">
    <property type="entry name" value="3Beta_OHSteriod_DH/Estase"/>
</dbReference>
<dbReference type="Gene3D" id="3.40.50.720">
    <property type="entry name" value="NAD(P)-binding Rossmann-like Domain"/>
    <property type="match status" value="1"/>
</dbReference>
<dbReference type="Pfam" id="PF01073">
    <property type="entry name" value="3Beta_HSD"/>
    <property type="match status" value="1"/>
</dbReference>
<comment type="similarity">
    <text evidence="1">Belongs to the 3-beta-HSD family.</text>
</comment>
<feature type="domain" description="3-beta hydroxysteroid dehydrogenase/isomerase" evidence="3">
    <location>
        <begin position="11"/>
        <end position="260"/>
    </location>
</feature>
<evidence type="ECO:0000256" key="1">
    <source>
        <dbReference type="ARBA" id="ARBA00009219"/>
    </source>
</evidence>
<dbReference type="Proteomes" id="UP001519291">
    <property type="component" value="Unassembled WGS sequence"/>
</dbReference>
<name>A0ABS4YAX1_9ACTN</name>
<dbReference type="SUPFAM" id="SSF51735">
    <property type="entry name" value="NAD(P)-binding Rossmann-fold domains"/>
    <property type="match status" value="1"/>
</dbReference>
<sequence>MSTQEGPSRVLVTGGSGFLGAEICRMLVARGTETHSFSRRPSADLARLGVRQHQGDLADPAAVSRAVAGCDAVIHCAALAGVSGPLRPYWTTNVHGTRTVLGQCRAHAVRTLVHTSTASVAFHPGGLENADETVPYPDRHLAAYPRSKARAEQLVLAANGPAPATCSLRPHIIWGPGDPHFAPALARAVHAGRLLVPGDGTNLIDTTHLRTAAHAHLLALDRLHRRQPVDGRAYFITQGDPRPLRVFATRLLAATGIHAAWRSLPARPAYAAAAARDAAARLTGSGGTRQPSRFLVAELLHPHWFDLTAARRDLGFVPLVGFTEGMEELARRRRSPS</sequence>
<keyword evidence="2" id="KW-0560">Oxidoreductase</keyword>
<evidence type="ECO:0000313" key="5">
    <source>
        <dbReference type="Proteomes" id="UP001519291"/>
    </source>
</evidence>
<dbReference type="PANTHER" id="PTHR43245:SF51">
    <property type="entry name" value="SHORT CHAIN DEHYDROGENASE_REDUCTASE FAMILY 42E, MEMBER 2"/>
    <property type="match status" value="1"/>
</dbReference>
<gene>
    <name evidence="4" type="ORF">JO379_005343</name>
</gene>